<dbReference type="Proteomes" id="UP001265083">
    <property type="component" value="Unassembled WGS sequence"/>
</dbReference>
<dbReference type="OrthoDB" id="4375903at2"/>
<dbReference type="STRING" id="158898.SAMN04488548_1343817"/>
<feature type="region of interest" description="Disordered" evidence="1">
    <location>
        <begin position="1"/>
        <end position="21"/>
    </location>
</feature>
<dbReference type="EMBL" id="FNLM01000034">
    <property type="protein sequence ID" value="SDU72712.1"/>
    <property type="molecule type" value="Genomic_DNA"/>
</dbReference>
<reference evidence="3 6" key="2">
    <citation type="submission" date="2023-08" db="EMBL/GenBank/DDBJ databases">
        <title>Bioegradation of LLDPE and BLDPE plastic by marine bacteria from coast plastic debris.</title>
        <authorList>
            <person name="Rong Z."/>
        </authorList>
    </citation>
    <scope>NUCLEOTIDE SEQUENCE [LARGE SCALE GENOMIC DNA]</scope>
    <source>
        <strain evidence="3 6">Z-2</strain>
    </source>
</reference>
<evidence type="ECO:0000313" key="5">
    <source>
        <dbReference type="Proteomes" id="UP000183180"/>
    </source>
</evidence>
<dbReference type="Proteomes" id="UP000183180">
    <property type="component" value="Unassembled WGS sequence"/>
</dbReference>
<evidence type="ECO:0000313" key="3">
    <source>
        <dbReference type="EMBL" id="MDS1113299.1"/>
    </source>
</evidence>
<dbReference type="AlphaFoldDB" id="A0A1H2KVZ7"/>
<organism evidence="4 5">
    <name type="scientific">Gordonia westfalica</name>
    <dbReference type="NCBI Taxonomy" id="158898"/>
    <lineage>
        <taxon>Bacteria</taxon>
        <taxon>Bacillati</taxon>
        <taxon>Actinomycetota</taxon>
        <taxon>Actinomycetes</taxon>
        <taxon>Mycobacteriales</taxon>
        <taxon>Gordoniaceae</taxon>
        <taxon>Gordonia</taxon>
    </lineage>
</organism>
<keyword evidence="2" id="KW-1133">Transmembrane helix</keyword>
<keyword evidence="2" id="KW-0812">Transmembrane</keyword>
<keyword evidence="6" id="KW-1185">Reference proteome</keyword>
<protein>
    <submittedName>
        <fullName evidence="4">Uncharacterized protein</fullName>
    </submittedName>
</protein>
<proteinExistence type="predicted"/>
<keyword evidence="2" id="KW-0472">Membrane</keyword>
<accession>A0A1H2KVZ7</accession>
<evidence type="ECO:0000256" key="1">
    <source>
        <dbReference type="SAM" id="MobiDB-lite"/>
    </source>
</evidence>
<reference evidence="4 5" key="1">
    <citation type="submission" date="2016-10" db="EMBL/GenBank/DDBJ databases">
        <authorList>
            <person name="de Groot N.N."/>
        </authorList>
    </citation>
    <scope>NUCLEOTIDE SEQUENCE [LARGE SCALE GENOMIC DNA]</scope>
    <source>
        <strain evidence="4 5">DSM 44215</strain>
    </source>
</reference>
<gene>
    <name evidence="3" type="ORF">RD149_05920</name>
    <name evidence="4" type="ORF">SAMN04488548_1343817</name>
</gene>
<evidence type="ECO:0000313" key="6">
    <source>
        <dbReference type="Proteomes" id="UP001265083"/>
    </source>
</evidence>
<evidence type="ECO:0000256" key="2">
    <source>
        <dbReference type="SAM" id="Phobius"/>
    </source>
</evidence>
<feature type="transmembrane region" description="Helical" evidence="2">
    <location>
        <begin position="37"/>
        <end position="55"/>
    </location>
</feature>
<evidence type="ECO:0000313" key="4">
    <source>
        <dbReference type="EMBL" id="SDU72712.1"/>
    </source>
</evidence>
<sequence>MTTDSTTHRNRKPPLGVTPTDSTPRWLVAVARCDRALSSWFIGAGFFFAPILLILDPWPSAVAVAWIAISLSGLWLGLLGAFMAAGLARVLRAGEVIPDEFWIGLLDYRQP</sequence>
<name>A0A1H2KVZ7_9ACTN</name>
<dbReference type="EMBL" id="JAVLUS010000004">
    <property type="protein sequence ID" value="MDS1113299.1"/>
    <property type="molecule type" value="Genomic_DNA"/>
</dbReference>
<dbReference type="RefSeq" id="WP_074852355.1">
    <property type="nucleotide sequence ID" value="NZ_FNLM01000034.1"/>
</dbReference>
<feature type="transmembrane region" description="Helical" evidence="2">
    <location>
        <begin position="61"/>
        <end position="82"/>
    </location>
</feature>